<keyword evidence="2" id="KW-1185">Reference proteome</keyword>
<protein>
    <recommendedName>
        <fullName evidence="3">Restriction endonuclease type IV Mrr domain-containing protein</fullName>
    </recommendedName>
</protein>
<dbReference type="Proteomes" id="UP000594205">
    <property type="component" value="Chromosome"/>
</dbReference>
<name>A0A7M2SM12_9ACTN</name>
<dbReference type="RefSeq" id="WP_194044161.1">
    <property type="nucleotide sequence ID" value="NZ_CP063373.1"/>
</dbReference>
<evidence type="ECO:0008006" key="3">
    <source>
        <dbReference type="Google" id="ProtNLM"/>
    </source>
</evidence>
<gene>
    <name evidence="1" type="ORF">IM697_02135</name>
</gene>
<dbReference type="AlphaFoldDB" id="A0A7M2SM12"/>
<sequence length="542" mass="61942">MSEMILRVHEGVAMRFSEYFKINRTDDDDWFDVDLDVDLPYFLDPYLVLQDSSPAWAEARARLNRFYERVHAALSPLDWGHGNPEAPRIVRMSEPREFRLGLGKYSRLNSGRTLRNPLGGIKLPVPDIKGPWEAGVTQDFLRRLGSFDRISDMTCVALKGLLIRYTQDVASRHSIPICQVAVLDAAWDSISDEWRTEFHELPIDRFGQPVILIPENFISGKSSLPGSDFRESEFVEFLTSLLERSGVGQVAQEVRLFHDAVIDITVTTSTTLHIVECKKKLPQTSSRLEEFVGQIKRYGALARNQYAGLDQRLTLATPGKLAATHRHYLASHDISVWDGPWIYQQASSMGLEEEARRYVGDVDVSDNAEAVTFGNRLSKLSPGRESWALYQRLCQEIFEYLFSPPLRTPITESRNENGVNRRDFILPNYAPTGYWEFLRKEYRADYIVVDPKNYAGKVGKERVLQVANYLQRHGTGLFGIIVCRNGADRAAQLTIREQWILHDKMIIVLQDADLLQMLTDKSFGNDPVELIRQKIEDFRLGI</sequence>
<dbReference type="EMBL" id="CP063373">
    <property type="protein sequence ID" value="QOV37282.1"/>
    <property type="molecule type" value="Genomic_DNA"/>
</dbReference>
<reference evidence="1 2" key="1">
    <citation type="submission" date="2020-10" db="EMBL/GenBank/DDBJ databases">
        <title>Streptomyces ferrugineus complate genome analysis.</title>
        <authorList>
            <person name="Anwar N."/>
        </authorList>
    </citation>
    <scope>NUCLEOTIDE SEQUENCE [LARGE SCALE GENOMIC DNA]</scope>
    <source>
        <strain evidence="1 2">CCTCC AA2014009</strain>
    </source>
</reference>
<evidence type="ECO:0000313" key="2">
    <source>
        <dbReference type="Proteomes" id="UP000594205"/>
    </source>
</evidence>
<organism evidence="1 2">
    <name type="scientific">Streptomyces ferrugineus</name>
    <dbReference type="NCBI Taxonomy" id="1413221"/>
    <lineage>
        <taxon>Bacteria</taxon>
        <taxon>Bacillati</taxon>
        <taxon>Actinomycetota</taxon>
        <taxon>Actinomycetes</taxon>
        <taxon>Kitasatosporales</taxon>
        <taxon>Streptomycetaceae</taxon>
        <taxon>Streptomyces</taxon>
    </lineage>
</organism>
<proteinExistence type="predicted"/>
<dbReference type="KEGG" id="sfeu:IM697_02135"/>
<accession>A0A7M2SM12</accession>
<evidence type="ECO:0000313" key="1">
    <source>
        <dbReference type="EMBL" id="QOV37282.1"/>
    </source>
</evidence>